<name>A0A183ANR2_9TREM</name>
<dbReference type="WBParaSite" id="ECPE_0000862301-mRNA-1">
    <property type="protein sequence ID" value="ECPE_0000862301-mRNA-1"/>
    <property type="gene ID" value="ECPE_0000862301"/>
</dbReference>
<dbReference type="Proteomes" id="UP000272942">
    <property type="component" value="Unassembled WGS sequence"/>
</dbReference>
<feature type="compositionally biased region" description="Polar residues" evidence="1">
    <location>
        <begin position="246"/>
        <end position="260"/>
    </location>
</feature>
<dbReference type="EMBL" id="UZAN01046198">
    <property type="protein sequence ID" value="VDP83846.1"/>
    <property type="molecule type" value="Genomic_DNA"/>
</dbReference>
<feature type="compositionally biased region" description="Low complexity" evidence="1">
    <location>
        <begin position="195"/>
        <end position="205"/>
    </location>
</feature>
<dbReference type="AlphaFoldDB" id="A0A183ANR2"/>
<evidence type="ECO:0000313" key="2">
    <source>
        <dbReference type="EMBL" id="VDP83846.1"/>
    </source>
</evidence>
<reference evidence="2 3" key="2">
    <citation type="submission" date="2018-11" db="EMBL/GenBank/DDBJ databases">
        <authorList>
            <consortium name="Pathogen Informatics"/>
        </authorList>
    </citation>
    <scope>NUCLEOTIDE SEQUENCE [LARGE SCALE GENOMIC DNA]</scope>
    <source>
        <strain evidence="2 3">Egypt</strain>
    </source>
</reference>
<keyword evidence="3" id="KW-1185">Reference proteome</keyword>
<sequence length="302" mass="32831">RNGAGDGPRRSSGRRRRREECSTTPSFPDSHTSPLNIPPIRPAIAPVVESFRQGLKSKTRSPSVEIHEQLKPPEPVIRSRPASSSRSFVWDERAHPAGQSSDLDSKNPVPVEQTIAPSLPNLTDDSSTNLVPIDPKALDVSSVPAATEDNTEETDEWRDVTPRRRERRRSRHSSKQSESGTPISLAKRMSPSPAPSATAAASTPSEVTSTDRDQPPPQPLGLPSLSSQETKTPEATPPLPEPRDFQTANSSKMDSNQQPDSHGDSLEPGDLRSADVLTELVTFITFVPPNACGLELHSRDLM</sequence>
<proteinExistence type="predicted"/>
<accession>A0A183ANR2</accession>
<feature type="compositionally biased region" description="Polar residues" evidence="1">
    <location>
        <begin position="120"/>
        <end position="130"/>
    </location>
</feature>
<organism evidence="4">
    <name type="scientific">Echinostoma caproni</name>
    <dbReference type="NCBI Taxonomy" id="27848"/>
    <lineage>
        <taxon>Eukaryota</taxon>
        <taxon>Metazoa</taxon>
        <taxon>Spiralia</taxon>
        <taxon>Lophotrochozoa</taxon>
        <taxon>Platyhelminthes</taxon>
        <taxon>Trematoda</taxon>
        <taxon>Digenea</taxon>
        <taxon>Plagiorchiida</taxon>
        <taxon>Echinostomata</taxon>
        <taxon>Echinostomatoidea</taxon>
        <taxon>Echinostomatidae</taxon>
        <taxon>Echinostoma</taxon>
    </lineage>
</organism>
<feature type="compositionally biased region" description="Basic residues" evidence="1">
    <location>
        <begin position="164"/>
        <end position="174"/>
    </location>
</feature>
<evidence type="ECO:0000256" key="1">
    <source>
        <dbReference type="SAM" id="MobiDB-lite"/>
    </source>
</evidence>
<reference evidence="4" key="1">
    <citation type="submission" date="2016-06" db="UniProtKB">
        <authorList>
            <consortium name="WormBaseParasite"/>
        </authorList>
    </citation>
    <scope>IDENTIFICATION</scope>
</reference>
<feature type="region of interest" description="Disordered" evidence="1">
    <location>
        <begin position="1"/>
        <end position="271"/>
    </location>
</feature>
<evidence type="ECO:0000313" key="3">
    <source>
        <dbReference type="Proteomes" id="UP000272942"/>
    </source>
</evidence>
<feature type="compositionally biased region" description="Basic and acidic residues" evidence="1">
    <location>
        <begin position="261"/>
        <end position="271"/>
    </location>
</feature>
<evidence type="ECO:0000313" key="4">
    <source>
        <dbReference type="WBParaSite" id="ECPE_0000862301-mRNA-1"/>
    </source>
</evidence>
<protein>
    <submittedName>
        <fullName evidence="4">RALGAPB</fullName>
    </submittedName>
</protein>
<gene>
    <name evidence="2" type="ORF">ECPE_LOCUS8597</name>
</gene>